<accession>A0A6A2ZDL1</accession>
<comment type="caution">
    <text evidence="2">The sequence shown here is derived from an EMBL/GenBank/DDBJ whole genome shotgun (WGS) entry which is preliminary data.</text>
</comment>
<name>A0A6A2ZDL1_HIBSY</name>
<dbReference type="Proteomes" id="UP000436088">
    <property type="component" value="Unassembled WGS sequence"/>
</dbReference>
<evidence type="ECO:0000256" key="1">
    <source>
        <dbReference type="SAM" id="SignalP"/>
    </source>
</evidence>
<dbReference type="AlphaFoldDB" id="A0A6A2ZDL1"/>
<sequence length="91" mass="10176">MKRFQPWPLLMILVLVLSHRRNVVAFEASGKGTGQAGRQVFRPRFTGQAPRQFVEKRRVPTGSNPLHNSGQKLIKYHLKLPALGSELGVSS</sequence>
<feature type="chain" id="PRO_5025560993" evidence="1">
    <location>
        <begin position="26"/>
        <end position="91"/>
    </location>
</feature>
<organism evidence="2 3">
    <name type="scientific">Hibiscus syriacus</name>
    <name type="common">Rose of Sharon</name>
    <dbReference type="NCBI Taxonomy" id="106335"/>
    <lineage>
        <taxon>Eukaryota</taxon>
        <taxon>Viridiplantae</taxon>
        <taxon>Streptophyta</taxon>
        <taxon>Embryophyta</taxon>
        <taxon>Tracheophyta</taxon>
        <taxon>Spermatophyta</taxon>
        <taxon>Magnoliopsida</taxon>
        <taxon>eudicotyledons</taxon>
        <taxon>Gunneridae</taxon>
        <taxon>Pentapetalae</taxon>
        <taxon>rosids</taxon>
        <taxon>malvids</taxon>
        <taxon>Malvales</taxon>
        <taxon>Malvaceae</taxon>
        <taxon>Malvoideae</taxon>
        <taxon>Hibiscus</taxon>
    </lineage>
</organism>
<proteinExistence type="predicted"/>
<keyword evidence="3" id="KW-1185">Reference proteome</keyword>
<keyword evidence="1" id="KW-0732">Signal</keyword>
<feature type="signal peptide" evidence="1">
    <location>
        <begin position="1"/>
        <end position="25"/>
    </location>
</feature>
<protein>
    <submittedName>
        <fullName evidence="2">Uncharacterized protein</fullName>
    </submittedName>
</protein>
<evidence type="ECO:0000313" key="2">
    <source>
        <dbReference type="EMBL" id="KAE8690101.1"/>
    </source>
</evidence>
<reference evidence="2" key="1">
    <citation type="submission" date="2019-09" db="EMBL/GenBank/DDBJ databases">
        <title>Draft genome information of white flower Hibiscus syriacus.</title>
        <authorList>
            <person name="Kim Y.-M."/>
        </authorList>
    </citation>
    <scope>NUCLEOTIDE SEQUENCE [LARGE SCALE GENOMIC DNA]</scope>
    <source>
        <strain evidence="2">YM2019G1</strain>
    </source>
</reference>
<gene>
    <name evidence="2" type="ORF">F3Y22_tig00110926pilonHSYRG00031</name>
</gene>
<evidence type="ECO:0000313" key="3">
    <source>
        <dbReference type="Proteomes" id="UP000436088"/>
    </source>
</evidence>
<dbReference type="EMBL" id="VEPZ02001162">
    <property type="protein sequence ID" value="KAE8690101.1"/>
    <property type="molecule type" value="Genomic_DNA"/>
</dbReference>